<reference evidence="2" key="1">
    <citation type="submission" date="2023-01" db="EMBL/GenBank/DDBJ databases">
        <title>Colletotrichum chrysophilum M932 genome sequence.</title>
        <authorList>
            <person name="Baroncelli R."/>
        </authorList>
    </citation>
    <scope>NUCLEOTIDE SEQUENCE</scope>
    <source>
        <strain evidence="2">M932</strain>
    </source>
</reference>
<protein>
    <submittedName>
        <fullName evidence="2">Uncharacterized protein</fullName>
    </submittedName>
</protein>
<evidence type="ECO:0000256" key="1">
    <source>
        <dbReference type="SAM" id="MobiDB-lite"/>
    </source>
</evidence>
<organism evidence="2 3">
    <name type="scientific">Colletotrichum chrysophilum</name>
    <dbReference type="NCBI Taxonomy" id="1836956"/>
    <lineage>
        <taxon>Eukaryota</taxon>
        <taxon>Fungi</taxon>
        <taxon>Dikarya</taxon>
        <taxon>Ascomycota</taxon>
        <taxon>Pezizomycotina</taxon>
        <taxon>Sordariomycetes</taxon>
        <taxon>Hypocreomycetidae</taxon>
        <taxon>Glomerellales</taxon>
        <taxon>Glomerellaceae</taxon>
        <taxon>Colletotrichum</taxon>
        <taxon>Colletotrichum gloeosporioides species complex</taxon>
    </lineage>
</organism>
<sequence>MPGSPMSGSSSSHLDGVDNVLSSQSDDRKTDKMHRKGKEGVNGALVLWTQFSTPRDPLASTALPLPCPRPRQSLRLALSTRYPGVVALFRPFPGLLALSVSGPWRGDAPSTWSWLTYRVGVSGWDGTDTDGFSRL</sequence>
<dbReference type="EMBL" id="JAQOWY010000771">
    <property type="protein sequence ID" value="KAK1838764.1"/>
    <property type="molecule type" value="Genomic_DNA"/>
</dbReference>
<accession>A0AAD9A0F2</accession>
<dbReference type="AlphaFoldDB" id="A0AAD9A0F2"/>
<proteinExistence type="predicted"/>
<evidence type="ECO:0000313" key="3">
    <source>
        <dbReference type="Proteomes" id="UP001243330"/>
    </source>
</evidence>
<feature type="region of interest" description="Disordered" evidence="1">
    <location>
        <begin position="1"/>
        <end position="38"/>
    </location>
</feature>
<comment type="caution">
    <text evidence="2">The sequence shown here is derived from an EMBL/GenBank/DDBJ whole genome shotgun (WGS) entry which is preliminary data.</text>
</comment>
<keyword evidence="3" id="KW-1185">Reference proteome</keyword>
<name>A0AAD9A0F2_9PEZI</name>
<feature type="compositionally biased region" description="Low complexity" evidence="1">
    <location>
        <begin position="1"/>
        <end position="12"/>
    </location>
</feature>
<dbReference type="Proteomes" id="UP001243330">
    <property type="component" value="Unassembled WGS sequence"/>
</dbReference>
<gene>
    <name evidence="2" type="ORF">CCHR01_18614</name>
</gene>
<evidence type="ECO:0000313" key="2">
    <source>
        <dbReference type="EMBL" id="KAK1838764.1"/>
    </source>
</evidence>